<dbReference type="InterPro" id="IPR029063">
    <property type="entry name" value="SAM-dependent_MTases_sf"/>
</dbReference>
<keyword evidence="2" id="KW-0472">Membrane</keyword>
<reference evidence="4" key="1">
    <citation type="submission" date="2011-03" db="EMBL/GenBank/DDBJ databases">
        <title>Draft genome sequence of Brevundimonas diminuta.</title>
        <authorList>
            <person name="Brown P.J.B."/>
            <person name="Buechlein A."/>
            <person name="Hemmerich C."/>
            <person name="Brun Y.V."/>
        </authorList>
    </citation>
    <scope>NUCLEOTIDE SEQUENCE [LARGE SCALE GENOMIC DNA]</scope>
    <source>
        <strain evidence="4">C19</strain>
    </source>
</reference>
<feature type="transmembrane region" description="Helical" evidence="2">
    <location>
        <begin position="115"/>
        <end position="140"/>
    </location>
</feature>
<dbReference type="eggNOG" id="COG4122">
    <property type="taxonomic scope" value="Bacteria"/>
</dbReference>
<evidence type="ECO:0000313" key="3">
    <source>
        <dbReference type="EMBL" id="EGF92924.1"/>
    </source>
</evidence>
<dbReference type="GO" id="GO:0006596">
    <property type="term" value="P:polyamine biosynthetic process"/>
    <property type="evidence" value="ECO:0007669"/>
    <property type="project" value="UniProtKB-KW"/>
</dbReference>
<feature type="transmembrane region" description="Helical" evidence="2">
    <location>
        <begin position="83"/>
        <end position="103"/>
    </location>
</feature>
<keyword evidence="2" id="KW-0812">Transmembrane</keyword>
<gene>
    <name evidence="3" type="ORF">ABI_13630</name>
</gene>
<evidence type="ECO:0000256" key="2">
    <source>
        <dbReference type="SAM" id="Phobius"/>
    </source>
</evidence>
<feature type="transmembrane region" description="Helical" evidence="2">
    <location>
        <begin position="429"/>
        <end position="448"/>
    </location>
</feature>
<feature type="transmembrane region" description="Helical" evidence="2">
    <location>
        <begin position="348"/>
        <end position="369"/>
    </location>
</feature>
<dbReference type="EMBL" id="GL883077">
    <property type="protein sequence ID" value="EGF92924.1"/>
    <property type="molecule type" value="Genomic_DNA"/>
</dbReference>
<protein>
    <submittedName>
        <fullName evidence="3">Integral membrane protein</fullName>
    </submittedName>
</protein>
<organism evidence="3 4">
    <name type="scientific">Asticcacaulis biprosthecium C19</name>
    <dbReference type="NCBI Taxonomy" id="715226"/>
    <lineage>
        <taxon>Bacteria</taxon>
        <taxon>Pseudomonadati</taxon>
        <taxon>Pseudomonadota</taxon>
        <taxon>Alphaproteobacteria</taxon>
        <taxon>Caulobacterales</taxon>
        <taxon>Caulobacteraceae</taxon>
        <taxon>Asticcacaulis</taxon>
    </lineage>
</organism>
<feature type="transmembrane region" description="Helical" evidence="2">
    <location>
        <begin position="18"/>
        <end position="39"/>
    </location>
</feature>
<keyword evidence="2" id="KW-1133">Transmembrane helix</keyword>
<feature type="transmembrane region" description="Helical" evidence="2">
    <location>
        <begin position="193"/>
        <end position="211"/>
    </location>
</feature>
<sequence>MPSSATAPPLPVLSRPPALFVVTVFTSAFLVFFVQPMVGKLLLPLLGGAPAVWNTSMAFFQAALLVGYGYAHLLQKIKAFKTQVLVHGIMLALAGLTLPLHVTGLLGQPDPEHPAIWLLGVLTLSIGAPFAVLSATAPLVQAWFSRTADLDPASGKPSEPYSLYAASNLGSLLSLLAYPILVEPLTQLTHQRLGWSLGYGVLAAMIILLGLTQKARTAAAEHDAVTPRPGLLTMARWVALAAIPSSLMIGVTTYLSTDVATAPFLWVIPLALYLVTFILAFATRRVLSRKYLLLAQAMGLGLCLYLLPLHGTSILLHLGVHLLCFFLTAWMCHDSLALARPAPDHLTLYYLCLSLGGVIGGGFNAFIAPVIFDTIFEYILILALSCAARPWGGNPLTTWPRRDVIWFALGVAATLTLMVVPMVDLPEAVGSNAAKLLFALAIVTLVALNHRGVLMATIAVLAAIALQMFNHPGNLVESDRNFFGVIRVADTEDQALGPIREMIHGTTLHGAQRRLPGQECQPLTYYGPATAIGQSFALQQIRSPAIDVATVGLGVGTVATYVRPGDRLTFYEIDPEVVRIARNPERFTFISDCAKGSVDFRTGDARLTLAPLPAGELDLLLVDAFTSDAVPAHLLTAEAIAMYLSKLSDDGVVVFHLSNRHLELRSPVIAAVRQAGGKSVTQVSPAAPEGSRLRTASIVVVAGKGDQALAPFHADPRWEGASPGGVKAWTDDYMNVIGAMFRPQY</sequence>
<feature type="transmembrane region" description="Helical" evidence="2">
    <location>
        <begin position="263"/>
        <end position="282"/>
    </location>
</feature>
<feature type="transmembrane region" description="Helical" evidence="2">
    <location>
        <begin position="375"/>
        <end position="392"/>
    </location>
</feature>
<dbReference type="HOGENOM" id="CLU_021206_0_0_5"/>
<dbReference type="AlphaFoldDB" id="F4QI57"/>
<dbReference type="STRING" id="715226.ABI_13630"/>
<dbReference type="Gene3D" id="3.40.50.150">
    <property type="entry name" value="Vaccinia Virus protein VP39"/>
    <property type="match status" value="1"/>
</dbReference>
<dbReference type="OrthoDB" id="9761985at2"/>
<accession>F4QI57</accession>
<feature type="transmembrane region" description="Helical" evidence="2">
    <location>
        <begin position="161"/>
        <end position="181"/>
    </location>
</feature>
<feature type="transmembrane region" description="Helical" evidence="2">
    <location>
        <begin position="237"/>
        <end position="257"/>
    </location>
</feature>
<dbReference type="Proteomes" id="UP000006512">
    <property type="component" value="Unassembled WGS sequence"/>
</dbReference>
<dbReference type="SUPFAM" id="SSF53335">
    <property type="entry name" value="S-adenosyl-L-methionine-dependent methyltransferases"/>
    <property type="match status" value="1"/>
</dbReference>
<proteinExistence type="predicted"/>
<dbReference type="NCBIfam" id="NF037959">
    <property type="entry name" value="MFS_SpdSyn"/>
    <property type="match status" value="1"/>
</dbReference>
<keyword evidence="1" id="KW-0620">Polyamine biosynthesis</keyword>
<feature type="transmembrane region" description="Helical" evidence="2">
    <location>
        <begin position="314"/>
        <end position="336"/>
    </location>
</feature>
<feature type="transmembrane region" description="Helical" evidence="2">
    <location>
        <begin position="51"/>
        <end position="71"/>
    </location>
</feature>
<dbReference type="PANTHER" id="PTHR43317">
    <property type="entry name" value="THERMOSPERMINE SYNTHASE ACAULIS5"/>
    <property type="match status" value="1"/>
</dbReference>
<evidence type="ECO:0000256" key="1">
    <source>
        <dbReference type="ARBA" id="ARBA00023115"/>
    </source>
</evidence>
<dbReference type="RefSeq" id="WP_006272106.1">
    <property type="nucleotide sequence ID" value="NZ_GL883077.1"/>
</dbReference>
<name>F4QI57_9CAUL</name>
<evidence type="ECO:0000313" key="4">
    <source>
        <dbReference type="Proteomes" id="UP000006512"/>
    </source>
</evidence>
<dbReference type="PANTHER" id="PTHR43317:SF1">
    <property type="entry name" value="THERMOSPERMINE SYNTHASE ACAULIS5"/>
    <property type="match status" value="1"/>
</dbReference>
<feature type="transmembrane region" description="Helical" evidence="2">
    <location>
        <begin position="404"/>
        <end position="423"/>
    </location>
</feature>
<keyword evidence="4" id="KW-1185">Reference proteome</keyword>